<dbReference type="EMBL" id="BAAAZK010000007">
    <property type="protein sequence ID" value="GAA4177846.1"/>
    <property type="molecule type" value="Genomic_DNA"/>
</dbReference>
<keyword evidence="1" id="KW-1133">Transmembrane helix</keyword>
<reference evidence="3" key="1">
    <citation type="journal article" date="2019" name="Int. J. Syst. Evol. Microbiol.">
        <title>The Global Catalogue of Microorganisms (GCM) 10K type strain sequencing project: providing services to taxonomists for standard genome sequencing and annotation.</title>
        <authorList>
            <consortium name="The Broad Institute Genomics Platform"/>
            <consortium name="The Broad Institute Genome Sequencing Center for Infectious Disease"/>
            <person name="Wu L."/>
            <person name="Ma J."/>
        </authorList>
    </citation>
    <scope>NUCLEOTIDE SEQUENCE [LARGE SCALE GENOMIC DNA]</scope>
    <source>
        <strain evidence="3">JCM 16722</strain>
    </source>
</reference>
<keyword evidence="1" id="KW-0812">Transmembrane</keyword>
<organism evidence="2 3">
    <name type="scientific">Sphingobacterium ginsenosidimutans</name>
    <dbReference type="NCBI Taxonomy" id="687845"/>
    <lineage>
        <taxon>Bacteria</taxon>
        <taxon>Pseudomonadati</taxon>
        <taxon>Bacteroidota</taxon>
        <taxon>Sphingobacteriia</taxon>
        <taxon>Sphingobacteriales</taxon>
        <taxon>Sphingobacteriaceae</taxon>
        <taxon>Sphingobacterium</taxon>
    </lineage>
</organism>
<evidence type="ECO:0000256" key="1">
    <source>
        <dbReference type="SAM" id="Phobius"/>
    </source>
</evidence>
<protein>
    <submittedName>
        <fullName evidence="2">Uncharacterized protein</fullName>
    </submittedName>
</protein>
<keyword evidence="3" id="KW-1185">Reference proteome</keyword>
<gene>
    <name evidence="2" type="ORF">GCM10022218_27350</name>
</gene>
<comment type="caution">
    <text evidence="2">The sequence shown here is derived from an EMBL/GenBank/DDBJ whole genome shotgun (WGS) entry which is preliminary data.</text>
</comment>
<keyword evidence="1" id="KW-0472">Membrane</keyword>
<proteinExistence type="predicted"/>
<feature type="transmembrane region" description="Helical" evidence="1">
    <location>
        <begin position="67"/>
        <end position="90"/>
    </location>
</feature>
<evidence type="ECO:0000313" key="2">
    <source>
        <dbReference type="EMBL" id="GAA4177846.1"/>
    </source>
</evidence>
<evidence type="ECO:0000313" key="3">
    <source>
        <dbReference type="Proteomes" id="UP001500167"/>
    </source>
</evidence>
<name>A0ABP8A4U5_9SPHI</name>
<sequence>MRPILIVIIEKIDHVQVRIKRPQKAPRVGTDFAQLYKQNDTIFYEPMRMAKPINRHNMPIVAISRGYIATISGCTIFMVLLLFTTTCFATSRRYLQDTVRSGSELQVFDTIVTKRVYQDAYGKNTLHVKVTNPCNADSSRFDGVLTQIEARVKNKKGSTSVVYTYPYSQMSLIYFVKEEIHIQNLGGRKAAIIPFYYCGGYESYDMKVSYIVIYGNKDYIFHLDYYCGEGKDCKPVQSLKVTLSVLPKDIRTYLTGYLTKKHKSRASFHQE</sequence>
<accession>A0ABP8A4U5</accession>
<dbReference type="Proteomes" id="UP001500167">
    <property type="component" value="Unassembled WGS sequence"/>
</dbReference>